<keyword evidence="3" id="KW-1185">Reference proteome</keyword>
<evidence type="ECO:0000313" key="3">
    <source>
        <dbReference type="Proteomes" id="UP000578091"/>
    </source>
</evidence>
<feature type="transmembrane region" description="Helical" evidence="1">
    <location>
        <begin position="5"/>
        <end position="24"/>
    </location>
</feature>
<dbReference type="EMBL" id="JACCKA010000062">
    <property type="protein sequence ID" value="NZA26828.1"/>
    <property type="molecule type" value="Genomic_DNA"/>
</dbReference>
<gene>
    <name evidence="2" type="ORF">H0E84_10570</name>
</gene>
<proteinExistence type="predicted"/>
<name>A0A853JE93_9GAMM</name>
<organism evidence="2 3">
    <name type="scientific">Luteimonas salinisoli</name>
    <dbReference type="NCBI Taxonomy" id="2752307"/>
    <lineage>
        <taxon>Bacteria</taxon>
        <taxon>Pseudomonadati</taxon>
        <taxon>Pseudomonadota</taxon>
        <taxon>Gammaproteobacteria</taxon>
        <taxon>Lysobacterales</taxon>
        <taxon>Lysobacteraceae</taxon>
        <taxon>Luteimonas</taxon>
    </lineage>
</organism>
<keyword evidence="1" id="KW-1133">Transmembrane helix</keyword>
<protein>
    <recommendedName>
        <fullName evidence="4">LPXTG cell wall anchor domain-containing protein</fullName>
    </recommendedName>
</protein>
<keyword evidence="1" id="KW-0472">Membrane</keyword>
<dbReference type="AlphaFoldDB" id="A0A853JE93"/>
<accession>A0A853JE93</accession>
<sequence>MRNRIFGGIGIVWGGAILLNWLVSDPPASGSAAYQGGQSGAVVFGALMLVAGLYYFFKKPRRD</sequence>
<reference evidence="2 3" key="1">
    <citation type="submission" date="2020-07" db="EMBL/GenBank/DDBJ databases">
        <title>Luteimonas sp. SJ-92.</title>
        <authorList>
            <person name="Huang X.-X."/>
            <person name="Xu L."/>
            <person name="Sun J.-Q."/>
        </authorList>
    </citation>
    <scope>NUCLEOTIDE SEQUENCE [LARGE SCALE GENOMIC DNA]</scope>
    <source>
        <strain evidence="2 3">SJ-92</strain>
    </source>
</reference>
<dbReference type="Proteomes" id="UP000578091">
    <property type="component" value="Unassembled WGS sequence"/>
</dbReference>
<comment type="caution">
    <text evidence="2">The sequence shown here is derived from an EMBL/GenBank/DDBJ whole genome shotgun (WGS) entry which is preliminary data.</text>
</comment>
<evidence type="ECO:0008006" key="4">
    <source>
        <dbReference type="Google" id="ProtNLM"/>
    </source>
</evidence>
<evidence type="ECO:0000256" key="1">
    <source>
        <dbReference type="SAM" id="Phobius"/>
    </source>
</evidence>
<dbReference type="RefSeq" id="WP_180678613.1">
    <property type="nucleotide sequence ID" value="NZ_JACCKA010000062.1"/>
</dbReference>
<keyword evidence="1" id="KW-0812">Transmembrane</keyword>
<evidence type="ECO:0000313" key="2">
    <source>
        <dbReference type="EMBL" id="NZA26828.1"/>
    </source>
</evidence>
<feature type="transmembrane region" description="Helical" evidence="1">
    <location>
        <begin position="36"/>
        <end position="57"/>
    </location>
</feature>